<proteinExistence type="predicted"/>
<dbReference type="EMBL" id="RWGY01000026">
    <property type="protein sequence ID" value="TVU21059.1"/>
    <property type="molecule type" value="Genomic_DNA"/>
</dbReference>
<dbReference type="InterPro" id="IPR013094">
    <property type="entry name" value="AB_hydrolase_3"/>
</dbReference>
<organism evidence="2 3">
    <name type="scientific">Eragrostis curvula</name>
    <name type="common">weeping love grass</name>
    <dbReference type="NCBI Taxonomy" id="38414"/>
    <lineage>
        <taxon>Eukaryota</taxon>
        <taxon>Viridiplantae</taxon>
        <taxon>Streptophyta</taxon>
        <taxon>Embryophyta</taxon>
        <taxon>Tracheophyta</taxon>
        <taxon>Spermatophyta</taxon>
        <taxon>Magnoliopsida</taxon>
        <taxon>Liliopsida</taxon>
        <taxon>Poales</taxon>
        <taxon>Poaceae</taxon>
        <taxon>PACMAD clade</taxon>
        <taxon>Chloridoideae</taxon>
        <taxon>Eragrostideae</taxon>
        <taxon>Eragrostidinae</taxon>
        <taxon>Eragrostis</taxon>
    </lineage>
</organism>
<keyword evidence="3" id="KW-1185">Reference proteome</keyword>
<dbReference type="InterPro" id="IPR050466">
    <property type="entry name" value="Carboxylest/Gibb_receptor"/>
</dbReference>
<dbReference type="InterPro" id="IPR029058">
    <property type="entry name" value="AB_hydrolase_fold"/>
</dbReference>
<dbReference type="Gramene" id="TVU21059">
    <property type="protein sequence ID" value="TVU21059"/>
    <property type="gene ID" value="EJB05_30671"/>
</dbReference>
<dbReference type="PANTHER" id="PTHR23024:SF538">
    <property type="entry name" value="OS07G0643100 PROTEIN"/>
    <property type="match status" value="1"/>
</dbReference>
<dbReference type="PANTHER" id="PTHR23024">
    <property type="entry name" value="ARYLACETAMIDE DEACETYLASE"/>
    <property type="match status" value="1"/>
</dbReference>
<dbReference type="AlphaFoldDB" id="A0A5J9UBD6"/>
<name>A0A5J9UBD6_9POAL</name>
<dbReference type="Gene3D" id="3.40.50.1820">
    <property type="entry name" value="alpha/beta hydrolase"/>
    <property type="match status" value="1"/>
</dbReference>
<comment type="caution">
    <text evidence="2">The sequence shown here is derived from an EMBL/GenBank/DDBJ whole genome shotgun (WGS) entry which is preliminary data.</text>
</comment>
<protein>
    <recommendedName>
        <fullName evidence="1">Alpha/beta hydrolase fold-3 domain-containing protein</fullName>
    </recommendedName>
</protein>
<dbReference type="GO" id="GO:0016787">
    <property type="term" value="F:hydrolase activity"/>
    <property type="evidence" value="ECO:0007669"/>
    <property type="project" value="InterPro"/>
</dbReference>
<evidence type="ECO:0000313" key="2">
    <source>
        <dbReference type="EMBL" id="TVU21059.1"/>
    </source>
</evidence>
<accession>A0A5J9UBD6</accession>
<reference evidence="2 3" key="1">
    <citation type="journal article" date="2019" name="Sci. Rep.">
        <title>A high-quality genome of Eragrostis curvula grass provides insights into Poaceae evolution and supports new strategies to enhance forage quality.</title>
        <authorList>
            <person name="Carballo J."/>
            <person name="Santos B.A.C.M."/>
            <person name="Zappacosta D."/>
            <person name="Garbus I."/>
            <person name="Selva J.P."/>
            <person name="Gallo C.A."/>
            <person name="Diaz A."/>
            <person name="Albertini E."/>
            <person name="Caccamo M."/>
            <person name="Echenique V."/>
        </authorList>
    </citation>
    <scope>NUCLEOTIDE SEQUENCE [LARGE SCALE GENOMIC DNA]</scope>
    <source>
        <strain evidence="3">cv. Victoria</strain>
        <tissue evidence="2">Leaf</tissue>
    </source>
</reference>
<evidence type="ECO:0000259" key="1">
    <source>
        <dbReference type="Pfam" id="PF07859"/>
    </source>
</evidence>
<feature type="non-terminal residue" evidence="2">
    <location>
        <position position="1"/>
    </location>
</feature>
<dbReference type="Pfam" id="PF07859">
    <property type="entry name" value="Abhydrolase_3"/>
    <property type="match status" value="1"/>
</dbReference>
<sequence>MLGIVVKIVKKIVEAFTFPVPVDFFSCFLAGDSDGRNIAYHMAQHWSSTSPNGGNDNLWLVIAILIQPLFSGEERTAAELELANVCSSVTLAGADYCWREFLPKGATRDHVAAWVRRRDIGSFPPLAMVVIGGFDPLKDRHVNYVELLLHKGNKLVRPAKYPDAIHGFYLFLL</sequence>
<dbReference type="SUPFAM" id="SSF53474">
    <property type="entry name" value="alpha/beta-Hydrolases"/>
    <property type="match status" value="1"/>
</dbReference>
<gene>
    <name evidence="2" type="ORF">EJB05_30671</name>
</gene>
<dbReference type="Proteomes" id="UP000324897">
    <property type="component" value="Unassembled WGS sequence"/>
</dbReference>
<feature type="domain" description="Alpha/beta hydrolase fold-3" evidence="1">
    <location>
        <begin position="20"/>
        <end position="169"/>
    </location>
</feature>
<evidence type="ECO:0000313" key="3">
    <source>
        <dbReference type="Proteomes" id="UP000324897"/>
    </source>
</evidence>
<dbReference type="OrthoDB" id="408631at2759"/>